<dbReference type="PANTHER" id="PTHR30093">
    <property type="entry name" value="GENERAL SECRETION PATHWAY PROTEIN G"/>
    <property type="match status" value="1"/>
</dbReference>
<dbReference type="InterPro" id="IPR045584">
    <property type="entry name" value="Pilin-like"/>
</dbReference>
<gene>
    <name evidence="2" type="ORF">DXX92_02705</name>
</gene>
<evidence type="ECO:0000313" key="3">
    <source>
        <dbReference type="Proteomes" id="UP000256999"/>
    </source>
</evidence>
<reference evidence="2 3" key="1">
    <citation type="submission" date="2018-08" db="EMBL/GenBank/DDBJ databases">
        <title>Thalassotalea euphylliae genome.</title>
        <authorList>
            <person name="Summers S."/>
            <person name="Rice S.A."/>
            <person name="Freckelton M.L."/>
            <person name="Nedved B.T."/>
            <person name="Hadfield M.G."/>
        </authorList>
    </citation>
    <scope>NUCLEOTIDE SEQUENCE [LARGE SCALE GENOMIC DNA]</scope>
    <source>
        <strain evidence="2 3">H2</strain>
    </source>
</reference>
<organism evidence="2 3">
    <name type="scientific">Thalassotalea euphylliae</name>
    <dbReference type="NCBI Taxonomy" id="1655234"/>
    <lineage>
        <taxon>Bacteria</taxon>
        <taxon>Pseudomonadati</taxon>
        <taxon>Pseudomonadota</taxon>
        <taxon>Gammaproteobacteria</taxon>
        <taxon>Alteromonadales</taxon>
        <taxon>Colwelliaceae</taxon>
        <taxon>Thalassotalea</taxon>
    </lineage>
</organism>
<keyword evidence="1" id="KW-0472">Membrane</keyword>
<dbReference type="PANTHER" id="PTHR30093:SF7">
    <property type="entry name" value="MSHA MAJOR PILIN SUBUNIT MSHA"/>
    <property type="match status" value="1"/>
</dbReference>
<proteinExistence type="predicted"/>
<dbReference type="Proteomes" id="UP000256999">
    <property type="component" value="Unassembled WGS sequence"/>
</dbReference>
<dbReference type="AlphaFoldDB" id="A0A3E0UCP2"/>
<sequence length="194" mass="20928">MAVQKKNQGFTLIELVVVIVILGILAAVALPRFINLNQDAERAVFNGFVGAFRSGVNLYHLSWQAKGQPDQAFAGVTSVPSATGFPAGGNDITSAFEGDCRIIWQDVIDDQPIPSFITANHGWSSSVNSNNAQWSSNAGQLALLNETTDVFCHFVYTGGFLSGGFSGQDGSRLPVIQYNMQTGEVRALEWPYNP</sequence>
<dbReference type="OrthoDB" id="6197717at2"/>
<dbReference type="EMBL" id="QUOV01000001">
    <property type="protein sequence ID" value="REL34347.1"/>
    <property type="molecule type" value="Genomic_DNA"/>
</dbReference>
<keyword evidence="1" id="KW-1133">Transmembrane helix</keyword>
<evidence type="ECO:0000256" key="1">
    <source>
        <dbReference type="SAM" id="Phobius"/>
    </source>
</evidence>
<feature type="transmembrane region" description="Helical" evidence="1">
    <location>
        <begin position="12"/>
        <end position="34"/>
    </location>
</feature>
<protein>
    <submittedName>
        <fullName evidence="2">Type II secretion system protein</fullName>
    </submittedName>
</protein>
<name>A0A3E0UCP2_9GAMM</name>
<evidence type="ECO:0000313" key="2">
    <source>
        <dbReference type="EMBL" id="REL34347.1"/>
    </source>
</evidence>
<dbReference type="NCBIfam" id="TIGR02532">
    <property type="entry name" value="IV_pilin_GFxxxE"/>
    <property type="match status" value="1"/>
</dbReference>
<accession>A0A3E0UCP2</accession>
<dbReference type="Pfam" id="PF07963">
    <property type="entry name" value="N_methyl"/>
    <property type="match status" value="1"/>
</dbReference>
<dbReference type="Gene3D" id="3.30.700.10">
    <property type="entry name" value="Glycoprotein, Type 4 Pilin"/>
    <property type="match status" value="1"/>
</dbReference>
<dbReference type="PROSITE" id="PS00409">
    <property type="entry name" value="PROKAR_NTER_METHYL"/>
    <property type="match status" value="1"/>
</dbReference>
<keyword evidence="1" id="KW-0812">Transmembrane</keyword>
<dbReference type="InterPro" id="IPR012902">
    <property type="entry name" value="N_methyl_site"/>
</dbReference>
<comment type="caution">
    <text evidence="2">The sequence shown here is derived from an EMBL/GenBank/DDBJ whole genome shotgun (WGS) entry which is preliminary data.</text>
</comment>
<dbReference type="SUPFAM" id="SSF54523">
    <property type="entry name" value="Pili subunits"/>
    <property type="match status" value="1"/>
</dbReference>